<evidence type="ECO:0000256" key="2">
    <source>
        <dbReference type="RuleBase" id="RU361260"/>
    </source>
</evidence>
<feature type="domain" description="FH2" evidence="4">
    <location>
        <begin position="19"/>
        <end position="442"/>
    </location>
</feature>
<dbReference type="InterPro" id="IPR042201">
    <property type="entry name" value="FH2_Formin_sf"/>
</dbReference>
<dbReference type="EMBL" id="QGKV02000832">
    <property type="protein sequence ID" value="KAF3543154.1"/>
    <property type="molecule type" value="Genomic_DNA"/>
</dbReference>
<comment type="similarity">
    <text evidence="1">Belongs to the formin-like family. Class-I subfamily.</text>
</comment>
<gene>
    <name evidence="5" type="ORF">DY000_02003653</name>
</gene>
<dbReference type="SUPFAM" id="SSF101447">
    <property type="entry name" value="Formin homology 2 domain (FH2 domain)"/>
    <property type="match status" value="1"/>
</dbReference>
<organism evidence="5 6">
    <name type="scientific">Brassica cretica</name>
    <name type="common">Mustard</name>
    <dbReference type="NCBI Taxonomy" id="69181"/>
    <lineage>
        <taxon>Eukaryota</taxon>
        <taxon>Viridiplantae</taxon>
        <taxon>Streptophyta</taxon>
        <taxon>Embryophyta</taxon>
        <taxon>Tracheophyta</taxon>
        <taxon>Spermatophyta</taxon>
        <taxon>Magnoliopsida</taxon>
        <taxon>eudicotyledons</taxon>
        <taxon>Gunneridae</taxon>
        <taxon>Pentapetalae</taxon>
        <taxon>rosids</taxon>
        <taxon>malvids</taxon>
        <taxon>Brassicales</taxon>
        <taxon>Brassicaceae</taxon>
        <taxon>Brassiceae</taxon>
        <taxon>Brassica</taxon>
    </lineage>
</organism>
<comment type="caution">
    <text evidence="5">The sequence shown here is derived from an EMBL/GenBank/DDBJ whole genome shotgun (WGS) entry which is preliminary data.</text>
</comment>
<dbReference type="InterPro" id="IPR015425">
    <property type="entry name" value="FH2_Formin"/>
</dbReference>
<dbReference type="InterPro" id="IPR027643">
    <property type="entry name" value="Formin-like_plant"/>
</dbReference>
<dbReference type="Pfam" id="PF02181">
    <property type="entry name" value="FH2"/>
    <property type="match status" value="1"/>
</dbReference>
<dbReference type="PROSITE" id="PS51444">
    <property type="entry name" value="FH2"/>
    <property type="match status" value="1"/>
</dbReference>
<accession>A0ABQ7BUM3</accession>
<dbReference type="SMART" id="SM00498">
    <property type="entry name" value="FH2"/>
    <property type="match status" value="1"/>
</dbReference>
<name>A0ABQ7BUM3_BRACR</name>
<evidence type="ECO:0000313" key="6">
    <source>
        <dbReference type="Proteomes" id="UP000266723"/>
    </source>
</evidence>
<proteinExistence type="inferred from homology"/>
<protein>
    <recommendedName>
        <fullName evidence="2">Formin-like protein</fullName>
    </recommendedName>
</protein>
<feature type="region of interest" description="Disordered" evidence="3">
    <location>
        <begin position="1"/>
        <end position="27"/>
    </location>
</feature>
<evidence type="ECO:0000259" key="4">
    <source>
        <dbReference type="PROSITE" id="PS51444"/>
    </source>
</evidence>
<sequence length="442" mass="49756">MNKTPPPPLSLDFTQRRPLGKNGAPLPKLKPLHWDKVRATPNRTMVWDRLRASSFEFDEEMIESLFGYTMQSSTKNEEGKCKTPSPGKHLLEPKRLQNFTILLKALNANADQICSALGKGEGLCLQQLEALVKMVPTKEEELKLCSYKGEVDELGSAEKFLRAVVGVPFAFQRAEAMLYRETFEDEVVHLRNSFSMLEEACKELKSSRLFLKLLEAVLKTGNRMNVGTIRGGAKAFKLDALLKLSDVKGTDGKTTLLHFVVQEISRSEGIRVSDSIMGRIMNQRTNKNRTAEEIDEDHRRMGLDLVSGLNTELRNVKKTATIDMEGLVSSVSNLRDGLGGLKCLASEKLKGDEENRAFVSSMSSFLRYGERSLEELREDEKRVMERVGEIAEYFHGDVRGDEKNPLRIFVIVRDFLGMLDLVCRELRCIRVPNSPSPLAPFG</sequence>
<dbReference type="Proteomes" id="UP000266723">
    <property type="component" value="Unassembled WGS sequence"/>
</dbReference>
<dbReference type="Gene3D" id="1.20.58.2220">
    <property type="entry name" value="Formin, FH2 domain"/>
    <property type="match status" value="1"/>
</dbReference>
<dbReference type="PANTHER" id="PTHR23213">
    <property type="entry name" value="FORMIN-RELATED"/>
    <property type="match status" value="1"/>
</dbReference>
<evidence type="ECO:0000256" key="3">
    <source>
        <dbReference type="SAM" id="MobiDB-lite"/>
    </source>
</evidence>
<evidence type="ECO:0000256" key="1">
    <source>
        <dbReference type="ARBA" id="ARBA00025793"/>
    </source>
</evidence>
<reference evidence="5 6" key="1">
    <citation type="journal article" date="2020" name="BMC Genomics">
        <title>Intraspecific diversification of the crop wild relative Brassica cretica Lam. using demographic model selection.</title>
        <authorList>
            <person name="Kioukis A."/>
            <person name="Michalopoulou V.A."/>
            <person name="Briers L."/>
            <person name="Pirintsos S."/>
            <person name="Studholme D.J."/>
            <person name="Pavlidis P."/>
            <person name="Sarris P.F."/>
        </authorList>
    </citation>
    <scope>NUCLEOTIDE SEQUENCE [LARGE SCALE GENOMIC DNA]</scope>
    <source>
        <strain evidence="6">cv. PFS-1207/04</strain>
    </source>
</reference>
<evidence type="ECO:0000313" key="5">
    <source>
        <dbReference type="EMBL" id="KAF3543154.1"/>
    </source>
</evidence>
<dbReference type="PANTHER" id="PTHR23213:SF363">
    <property type="entry name" value="FORMIN-LIKE PROTEIN"/>
    <property type="match status" value="1"/>
</dbReference>
<keyword evidence="6" id="KW-1185">Reference proteome</keyword>